<dbReference type="Gene3D" id="1.25.40.10">
    <property type="entry name" value="Tetratricopeptide repeat domain"/>
    <property type="match status" value="1"/>
</dbReference>
<keyword evidence="2" id="KW-0804">Transcription</keyword>
<accession>A0A7W9JCP1</accession>
<protein>
    <submittedName>
        <fullName evidence="4">DNA-binding SARP family transcriptional activator</fullName>
    </submittedName>
</protein>
<reference evidence="4 5" key="1">
    <citation type="submission" date="2020-08" db="EMBL/GenBank/DDBJ databases">
        <title>Sequencing the genomes of 1000 actinobacteria strains.</title>
        <authorList>
            <person name="Klenk H.-P."/>
        </authorList>
    </citation>
    <scope>NUCLEOTIDE SEQUENCE [LARGE SCALE GENOMIC DNA]</scope>
    <source>
        <strain evidence="4 5">DSM 28967</strain>
    </source>
</reference>
<dbReference type="SMART" id="SM01043">
    <property type="entry name" value="BTAD"/>
    <property type="match status" value="1"/>
</dbReference>
<feature type="domain" description="Bacterial transcriptional activator" evidence="3">
    <location>
        <begin position="70"/>
        <end position="192"/>
    </location>
</feature>
<dbReference type="InterPro" id="IPR027417">
    <property type="entry name" value="P-loop_NTPase"/>
</dbReference>
<evidence type="ECO:0000259" key="3">
    <source>
        <dbReference type="SMART" id="SM01043"/>
    </source>
</evidence>
<keyword evidence="5" id="KW-1185">Reference proteome</keyword>
<dbReference type="RefSeq" id="WP_184801527.1">
    <property type="nucleotide sequence ID" value="NZ_JACHMY010000001.1"/>
</dbReference>
<sequence length="327" mass="35737">MTAPGQRALLAALAVRTGWVDATDLTGQLWDRRPSNPRAALQNAVLRLRRALGVEQVQSGPAGYQLVAEVDVRRFEELCAQDAVDAALALWRGEPLVDCGSEVLRRTFVPTLTERYLGAVERRADPLPDELQELAGRHPLRESLWARLIVVLEQLGRRDEALNAYEAVRAHLAEELGADPSEELREAYRRLSELPVGDDGLSAVRRGSGLAVVYGEGKTALVRQWAREQSFPDGEIRLDLQGSAAGCSDLLRAVGVTEIPERLEEQSALFRTVTAGRRMLVLLDNARDAEQVRPLLPGRGPMVVVTSRAPIQGLQVREGAVAIRAGG</sequence>
<dbReference type="SUPFAM" id="SSF52540">
    <property type="entry name" value="P-loop containing nucleoside triphosphate hydrolases"/>
    <property type="match status" value="1"/>
</dbReference>
<keyword evidence="4" id="KW-0238">DNA-binding</keyword>
<dbReference type="Pfam" id="PF03704">
    <property type="entry name" value="BTAD"/>
    <property type="match status" value="1"/>
</dbReference>
<dbReference type="SUPFAM" id="SSF48452">
    <property type="entry name" value="TPR-like"/>
    <property type="match status" value="1"/>
</dbReference>
<dbReference type="Proteomes" id="UP000549971">
    <property type="component" value="Unassembled WGS sequence"/>
</dbReference>
<proteinExistence type="predicted"/>
<keyword evidence="1" id="KW-0805">Transcription regulation</keyword>
<organism evidence="4 5">
    <name type="scientific">Kribbella italica</name>
    <dbReference type="NCBI Taxonomy" id="1540520"/>
    <lineage>
        <taxon>Bacteria</taxon>
        <taxon>Bacillati</taxon>
        <taxon>Actinomycetota</taxon>
        <taxon>Actinomycetes</taxon>
        <taxon>Propionibacteriales</taxon>
        <taxon>Kribbellaceae</taxon>
        <taxon>Kribbella</taxon>
    </lineage>
</organism>
<dbReference type="GO" id="GO:0006355">
    <property type="term" value="P:regulation of DNA-templated transcription"/>
    <property type="evidence" value="ECO:0007669"/>
    <property type="project" value="TreeGrafter"/>
</dbReference>
<comment type="caution">
    <text evidence="4">The sequence shown here is derived from an EMBL/GenBank/DDBJ whole genome shotgun (WGS) entry which is preliminary data.</text>
</comment>
<dbReference type="InterPro" id="IPR036388">
    <property type="entry name" value="WH-like_DNA-bd_sf"/>
</dbReference>
<dbReference type="PANTHER" id="PTHR35807">
    <property type="entry name" value="TRANSCRIPTIONAL REGULATOR REDD-RELATED"/>
    <property type="match status" value="1"/>
</dbReference>
<dbReference type="CDD" id="cd15831">
    <property type="entry name" value="BTAD"/>
    <property type="match status" value="1"/>
</dbReference>
<evidence type="ECO:0000256" key="2">
    <source>
        <dbReference type="ARBA" id="ARBA00023163"/>
    </source>
</evidence>
<evidence type="ECO:0000313" key="4">
    <source>
        <dbReference type="EMBL" id="MBB5839693.1"/>
    </source>
</evidence>
<evidence type="ECO:0000313" key="5">
    <source>
        <dbReference type="Proteomes" id="UP000549971"/>
    </source>
</evidence>
<name>A0A7W9JCP1_9ACTN</name>
<dbReference type="InterPro" id="IPR005158">
    <property type="entry name" value="BTAD"/>
</dbReference>
<dbReference type="Gene3D" id="1.10.10.10">
    <property type="entry name" value="Winged helix-like DNA-binding domain superfamily/Winged helix DNA-binding domain"/>
    <property type="match status" value="1"/>
</dbReference>
<dbReference type="AlphaFoldDB" id="A0A7W9JCP1"/>
<gene>
    <name evidence="4" type="ORF">HDA39_006427</name>
</gene>
<dbReference type="EMBL" id="JACHMY010000001">
    <property type="protein sequence ID" value="MBB5839693.1"/>
    <property type="molecule type" value="Genomic_DNA"/>
</dbReference>
<dbReference type="PANTHER" id="PTHR35807:SF1">
    <property type="entry name" value="TRANSCRIPTIONAL REGULATOR REDD"/>
    <property type="match status" value="1"/>
</dbReference>
<dbReference type="InterPro" id="IPR011990">
    <property type="entry name" value="TPR-like_helical_dom_sf"/>
</dbReference>
<dbReference type="GO" id="GO:0003677">
    <property type="term" value="F:DNA binding"/>
    <property type="evidence" value="ECO:0007669"/>
    <property type="project" value="UniProtKB-KW"/>
</dbReference>
<evidence type="ECO:0000256" key="1">
    <source>
        <dbReference type="ARBA" id="ARBA00023015"/>
    </source>
</evidence>
<dbReference type="InterPro" id="IPR051677">
    <property type="entry name" value="AfsR-DnrI-RedD_regulator"/>
</dbReference>